<sequence length="159" mass="16372">MAEQRRELVDAGIHAVLGRAVASWEQVLEGSVLDPDEAAGIYATITVLEHQVQGVQRAVRGSLDLAESKPHSPALLAKISAAASTAAAVASSLNAALHCLCPQSAAGGLAGRSLSAGLQMATRFFRTSLQASSTLAAELAATAMMCRPNPTLLMIQAQP</sequence>
<dbReference type="RefSeq" id="WP_192912042.1">
    <property type="nucleotide sequence ID" value="NZ_CP062789.1"/>
</dbReference>
<name>A0A7L9J577_9MICO</name>
<evidence type="ECO:0000313" key="2">
    <source>
        <dbReference type="Proteomes" id="UP000593998"/>
    </source>
</evidence>
<dbReference type="AlphaFoldDB" id="A0A7L9J577"/>
<dbReference type="Proteomes" id="UP000593998">
    <property type="component" value="Chromosome"/>
</dbReference>
<accession>A0A7L9J577</accession>
<organism evidence="1 2">
    <name type="scientific">Janibacter indicus</name>
    <dbReference type="NCBI Taxonomy" id="857417"/>
    <lineage>
        <taxon>Bacteria</taxon>
        <taxon>Bacillati</taxon>
        <taxon>Actinomycetota</taxon>
        <taxon>Actinomycetes</taxon>
        <taxon>Micrococcales</taxon>
        <taxon>Intrasporangiaceae</taxon>
        <taxon>Janibacter</taxon>
    </lineage>
</organism>
<protein>
    <submittedName>
        <fullName evidence="1">Uncharacterized protein</fullName>
    </submittedName>
</protein>
<gene>
    <name evidence="1" type="ORF">IGS73_07595</name>
</gene>
<evidence type="ECO:0000313" key="1">
    <source>
        <dbReference type="EMBL" id="QOK24213.1"/>
    </source>
</evidence>
<dbReference type="EMBL" id="CP062789">
    <property type="protein sequence ID" value="QOK24213.1"/>
    <property type="molecule type" value="Genomic_DNA"/>
</dbReference>
<proteinExistence type="predicted"/>
<reference evidence="1 2" key="1">
    <citation type="submission" date="2020-10" db="EMBL/GenBank/DDBJ databases">
        <title>Janibacter indicus TT2 genome sequence.</title>
        <authorList>
            <person name="Lee K."/>
            <person name="Ganzorig M."/>
        </authorList>
    </citation>
    <scope>NUCLEOTIDE SEQUENCE [LARGE SCALE GENOMIC DNA]</scope>
    <source>
        <strain evidence="1 2">TT2</strain>
    </source>
</reference>